<name>A0AAV4XSX6_CAEEX</name>
<accession>A0AAV4XSX6</accession>
<dbReference type="AlphaFoldDB" id="A0AAV4XSX6"/>
<reference evidence="1 2" key="1">
    <citation type="submission" date="2021-06" db="EMBL/GenBank/DDBJ databases">
        <title>Caerostris extrusa draft genome.</title>
        <authorList>
            <person name="Kono N."/>
            <person name="Arakawa K."/>
        </authorList>
    </citation>
    <scope>NUCLEOTIDE SEQUENCE [LARGE SCALE GENOMIC DNA]</scope>
</reference>
<dbReference type="Proteomes" id="UP001054945">
    <property type="component" value="Unassembled WGS sequence"/>
</dbReference>
<protein>
    <submittedName>
        <fullName evidence="1">Uncharacterized protein</fullName>
    </submittedName>
</protein>
<proteinExistence type="predicted"/>
<sequence>MFSKKTKVESLMELFFHPYTFSPIYQNLNVTGVVGPSFVPKEPSRLHLNPVFAEEGENRTKLSPKIARRLWKVLHQSSRCQLCHRQR</sequence>
<evidence type="ECO:0000313" key="2">
    <source>
        <dbReference type="Proteomes" id="UP001054945"/>
    </source>
</evidence>
<keyword evidence="2" id="KW-1185">Reference proteome</keyword>
<comment type="caution">
    <text evidence="1">The sequence shown here is derived from an EMBL/GenBank/DDBJ whole genome shotgun (WGS) entry which is preliminary data.</text>
</comment>
<gene>
    <name evidence="1" type="ORF">CEXT_725771</name>
</gene>
<organism evidence="1 2">
    <name type="scientific">Caerostris extrusa</name>
    <name type="common">Bark spider</name>
    <name type="synonym">Caerostris bankana</name>
    <dbReference type="NCBI Taxonomy" id="172846"/>
    <lineage>
        <taxon>Eukaryota</taxon>
        <taxon>Metazoa</taxon>
        <taxon>Ecdysozoa</taxon>
        <taxon>Arthropoda</taxon>
        <taxon>Chelicerata</taxon>
        <taxon>Arachnida</taxon>
        <taxon>Araneae</taxon>
        <taxon>Araneomorphae</taxon>
        <taxon>Entelegynae</taxon>
        <taxon>Araneoidea</taxon>
        <taxon>Araneidae</taxon>
        <taxon>Caerostris</taxon>
    </lineage>
</organism>
<dbReference type="EMBL" id="BPLR01018274">
    <property type="protein sequence ID" value="GIY98256.1"/>
    <property type="molecule type" value="Genomic_DNA"/>
</dbReference>
<evidence type="ECO:0000313" key="1">
    <source>
        <dbReference type="EMBL" id="GIY98256.1"/>
    </source>
</evidence>